<dbReference type="SMART" id="SM00382">
    <property type="entry name" value="AAA"/>
    <property type="match status" value="2"/>
</dbReference>
<evidence type="ECO:0000313" key="9">
    <source>
        <dbReference type="EMBL" id="GEK22697.1"/>
    </source>
</evidence>
<dbReference type="PROSITE" id="PS50893">
    <property type="entry name" value="ABC_TRANSPORTER_2"/>
    <property type="match status" value="2"/>
</dbReference>
<dbReference type="RefSeq" id="WP_146929094.1">
    <property type="nucleotide sequence ID" value="NZ_BJUB01000010.1"/>
</dbReference>
<dbReference type="NCBIfam" id="NF008453">
    <property type="entry name" value="PRK11308.1"/>
    <property type="match status" value="2"/>
</dbReference>
<gene>
    <name evidence="9" type="ORF">CXY01_32170</name>
</gene>
<dbReference type="GO" id="GO:0005524">
    <property type="term" value="F:ATP binding"/>
    <property type="evidence" value="ECO:0007669"/>
    <property type="project" value="UniProtKB-KW"/>
</dbReference>
<comment type="similarity">
    <text evidence="2">Belongs to the ABC transporter superfamily.</text>
</comment>
<dbReference type="PROSITE" id="PS00211">
    <property type="entry name" value="ABC_TRANSPORTER_1"/>
    <property type="match status" value="2"/>
</dbReference>
<dbReference type="GO" id="GO:0015833">
    <property type="term" value="P:peptide transport"/>
    <property type="evidence" value="ECO:0007669"/>
    <property type="project" value="InterPro"/>
</dbReference>
<dbReference type="Proteomes" id="UP000321118">
    <property type="component" value="Unassembled WGS sequence"/>
</dbReference>
<dbReference type="InterPro" id="IPR050388">
    <property type="entry name" value="ABC_Ni/Peptide_Import"/>
</dbReference>
<keyword evidence="5" id="KW-0547">Nucleotide-binding</keyword>
<dbReference type="PANTHER" id="PTHR43297">
    <property type="entry name" value="OLIGOPEPTIDE TRANSPORT ATP-BINDING PROTEIN APPD"/>
    <property type="match status" value="1"/>
</dbReference>
<dbReference type="Pfam" id="PF00005">
    <property type="entry name" value="ABC_tran"/>
    <property type="match status" value="2"/>
</dbReference>
<keyword evidence="7" id="KW-0472">Membrane</keyword>
<dbReference type="GO" id="GO:0005886">
    <property type="term" value="C:plasma membrane"/>
    <property type="evidence" value="ECO:0007669"/>
    <property type="project" value="UniProtKB-SubCell"/>
</dbReference>
<dbReference type="AlphaFoldDB" id="A0A510V749"/>
<feature type="domain" description="ABC transporter" evidence="8">
    <location>
        <begin position="312"/>
        <end position="557"/>
    </location>
</feature>
<dbReference type="EMBL" id="BJUB01000010">
    <property type="protein sequence ID" value="GEK22697.1"/>
    <property type="molecule type" value="Genomic_DNA"/>
</dbReference>
<keyword evidence="4" id="KW-1003">Cell membrane</keyword>
<dbReference type="Gene3D" id="3.40.50.300">
    <property type="entry name" value="P-loop containing nucleotide triphosphate hydrolases"/>
    <property type="match status" value="2"/>
</dbReference>
<dbReference type="OrthoDB" id="3677453at2"/>
<evidence type="ECO:0000256" key="5">
    <source>
        <dbReference type="ARBA" id="ARBA00022741"/>
    </source>
</evidence>
<name>A0A510V749_9CELL</name>
<evidence type="ECO:0000256" key="4">
    <source>
        <dbReference type="ARBA" id="ARBA00022475"/>
    </source>
</evidence>
<protein>
    <submittedName>
        <fullName evidence="9">Putative oligopeptide ABC transporter, ATP-binding protein</fullName>
    </submittedName>
</protein>
<organism evidence="9 10">
    <name type="scientific">Cellulomonas xylanilytica</name>
    <dbReference type="NCBI Taxonomy" id="233583"/>
    <lineage>
        <taxon>Bacteria</taxon>
        <taxon>Bacillati</taxon>
        <taxon>Actinomycetota</taxon>
        <taxon>Actinomycetes</taxon>
        <taxon>Micrococcales</taxon>
        <taxon>Cellulomonadaceae</taxon>
        <taxon>Cellulomonas</taxon>
    </lineage>
</organism>
<proteinExistence type="inferred from homology"/>
<dbReference type="InterPro" id="IPR027417">
    <property type="entry name" value="P-loop_NTPase"/>
</dbReference>
<evidence type="ECO:0000256" key="7">
    <source>
        <dbReference type="ARBA" id="ARBA00023136"/>
    </source>
</evidence>
<evidence type="ECO:0000256" key="6">
    <source>
        <dbReference type="ARBA" id="ARBA00022840"/>
    </source>
</evidence>
<feature type="domain" description="ABC transporter" evidence="8">
    <location>
        <begin position="21"/>
        <end position="268"/>
    </location>
</feature>
<dbReference type="InterPro" id="IPR003439">
    <property type="entry name" value="ABC_transporter-like_ATP-bd"/>
</dbReference>
<dbReference type="SUPFAM" id="SSF52540">
    <property type="entry name" value="P-loop containing nucleoside triphosphate hydrolases"/>
    <property type="match status" value="2"/>
</dbReference>
<evidence type="ECO:0000313" key="10">
    <source>
        <dbReference type="Proteomes" id="UP000321118"/>
    </source>
</evidence>
<keyword evidence="6 9" id="KW-0067">ATP-binding</keyword>
<dbReference type="Pfam" id="PF08352">
    <property type="entry name" value="oligo_HPY"/>
    <property type="match status" value="2"/>
</dbReference>
<dbReference type="InterPro" id="IPR013563">
    <property type="entry name" value="Oligopep_ABC_C"/>
</dbReference>
<evidence type="ECO:0000256" key="3">
    <source>
        <dbReference type="ARBA" id="ARBA00022448"/>
    </source>
</evidence>
<evidence type="ECO:0000256" key="1">
    <source>
        <dbReference type="ARBA" id="ARBA00004202"/>
    </source>
</evidence>
<dbReference type="FunFam" id="3.40.50.300:FF:000016">
    <property type="entry name" value="Oligopeptide ABC transporter ATP-binding component"/>
    <property type="match status" value="2"/>
</dbReference>
<evidence type="ECO:0000259" key="8">
    <source>
        <dbReference type="PROSITE" id="PS50893"/>
    </source>
</evidence>
<accession>A0A510V749</accession>
<keyword evidence="3" id="KW-0813">Transport</keyword>
<dbReference type="PANTHER" id="PTHR43297:SF2">
    <property type="entry name" value="DIPEPTIDE TRANSPORT ATP-BINDING PROTEIN DPPD"/>
    <property type="match status" value="1"/>
</dbReference>
<sequence>MAIDISDAPPPTDTRTPVLQVRDLGVDFYVDGTWYPAATGISYDVRPGEVLAIVGESGSGKTQSSMALMGLLPPNGRARGSAVIGDRELIGMPSHKLRRIRGKEIAMIFQEPMTALNPVFTIGFQIVETLRTHFEMGPADARVRALELLRLVEIPNPETRIDAYPHQLSGGQRQRAMIAQALACDPKLLIADEPTTALDVTVQAEILKLMRDLRSRIDSGIVLITHDMGVVADMADTMIVMKDGKVVEQGEARRLFAAPQHPYTIKLLDAVPHLGRSTEVLDAERSQESGTTTAAPAADAPVATASDRAVVLEAENMVIEYPGRRRTPAFRAVDGVDLTIRAGEVVGLVGESGSGKTTIGRAVVGLLPVTSGALRIVGQDMVGASAKDLKPLRTKVGIVFQDPGSSLNPRLPIGESIAEPLLLHRGLKGAAMSKAVETLLDQVQLPRAMRNRYPHELSGGQRQRVGIARSLALEPQLLVADEPTSALDVSVQATVLALFQDLQREHGFACLFISHDLAVVEMLADRIAVMHNGKLVEVGQTAQVVNHPKDPYTQRLLAAVPVPDPAAQQARREARDALLEAQREELERDELLHAHDAEKIDAHDITDVDNERMTGRGF</sequence>
<comment type="subcellular location">
    <subcellularLocation>
        <location evidence="1">Cell membrane</location>
        <topology evidence="1">Peripheral membrane protein</topology>
    </subcellularLocation>
</comment>
<comment type="caution">
    <text evidence="9">The sequence shown here is derived from an EMBL/GenBank/DDBJ whole genome shotgun (WGS) entry which is preliminary data.</text>
</comment>
<dbReference type="GO" id="GO:0016887">
    <property type="term" value="F:ATP hydrolysis activity"/>
    <property type="evidence" value="ECO:0007669"/>
    <property type="project" value="InterPro"/>
</dbReference>
<reference evidence="9 10" key="1">
    <citation type="submission" date="2019-07" db="EMBL/GenBank/DDBJ databases">
        <title>Whole genome shotgun sequence of Cellulomonas xylanilytica NBRC 101102.</title>
        <authorList>
            <person name="Hosoyama A."/>
            <person name="Uohara A."/>
            <person name="Ohji S."/>
            <person name="Ichikawa N."/>
        </authorList>
    </citation>
    <scope>NUCLEOTIDE SEQUENCE [LARGE SCALE GENOMIC DNA]</scope>
    <source>
        <strain evidence="9 10">NBRC 101102</strain>
    </source>
</reference>
<dbReference type="NCBIfam" id="NF007739">
    <property type="entry name" value="PRK10419.1"/>
    <property type="match status" value="2"/>
</dbReference>
<dbReference type="CDD" id="cd03257">
    <property type="entry name" value="ABC_NikE_OppD_transporters"/>
    <property type="match status" value="2"/>
</dbReference>
<evidence type="ECO:0000256" key="2">
    <source>
        <dbReference type="ARBA" id="ARBA00005417"/>
    </source>
</evidence>
<dbReference type="InterPro" id="IPR003593">
    <property type="entry name" value="AAA+_ATPase"/>
</dbReference>
<dbReference type="InterPro" id="IPR017871">
    <property type="entry name" value="ABC_transporter-like_CS"/>
</dbReference>
<keyword evidence="10" id="KW-1185">Reference proteome</keyword>